<protein>
    <submittedName>
        <fullName evidence="2">Uncharacterized protein</fullName>
    </submittedName>
</protein>
<feature type="compositionally biased region" description="Low complexity" evidence="1">
    <location>
        <begin position="52"/>
        <end position="65"/>
    </location>
</feature>
<dbReference type="OMA" id="QDINHGH"/>
<evidence type="ECO:0000313" key="3">
    <source>
        <dbReference type="Proteomes" id="UP000078561"/>
    </source>
</evidence>
<dbReference type="OrthoDB" id="2281185at2759"/>
<evidence type="ECO:0000313" key="2">
    <source>
        <dbReference type="EMBL" id="SAL98256.1"/>
    </source>
</evidence>
<keyword evidence="3" id="KW-1185">Reference proteome</keyword>
<accession>A0A168MBQ4</accession>
<proteinExistence type="predicted"/>
<organism evidence="2">
    <name type="scientific">Absidia glauca</name>
    <name type="common">Pin mould</name>
    <dbReference type="NCBI Taxonomy" id="4829"/>
    <lineage>
        <taxon>Eukaryota</taxon>
        <taxon>Fungi</taxon>
        <taxon>Fungi incertae sedis</taxon>
        <taxon>Mucoromycota</taxon>
        <taxon>Mucoromycotina</taxon>
        <taxon>Mucoromycetes</taxon>
        <taxon>Mucorales</taxon>
        <taxon>Cunninghamellaceae</taxon>
        <taxon>Absidia</taxon>
    </lineage>
</organism>
<dbReference type="InParanoid" id="A0A168MBQ4"/>
<dbReference type="AlphaFoldDB" id="A0A168MBQ4"/>
<sequence>MDPGHKLLEHIKTIPNLINEDPSVTTPKNSSFMDLPWSELSKLLNNQKRRASTTSADSVVVSDSSVSEDESVDDSLWDANTGYQFLDNKTSTLH</sequence>
<evidence type="ECO:0000256" key="1">
    <source>
        <dbReference type="SAM" id="MobiDB-lite"/>
    </source>
</evidence>
<name>A0A168MBQ4_ABSGL</name>
<reference evidence="2" key="1">
    <citation type="submission" date="2016-04" db="EMBL/GenBank/DDBJ databases">
        <authorList>
            <person name="Evans L.H."/>
            <person name="Alamgir A."/>
            <person name="Owens N."/>
            <person name="Weber N.D."/>
            <person name="Virtaneva K."/>
            <person name="Barbian K."/>
            <person name="Babar A."/>
            <person name="Rosenke K."/>
        </authorList>
    </citation>
    <scope>NUCLEOTIDE SEQUENCE [LARGE SCALE GENOMIC DNA]</scope>
    <source>
        <strain evidence="2">CBS 101.48</strain>
    </source>
</reference>
<gene>
    <name evidence="2" type="primary">ABSGL_03785.1 scaffold 4673</name>
</gene>
<dbReference type="Proteomes" id="UP000078561">
    <property type="component" value="Unassembled WGS sequence"/>
</dbReference>
<dbReference type="EMBL" id="LT552062">
    <property type="protein sequence ID" value="SAL98256.1"/>
    <property type="molecule type" value="Genomic_DNA"/>
</dbReference>
<feature type="region of interest" description="Disordered" evidence="1">
    <location>
        <begin position="46"/>
        <end position="73"/>
    </location>
</feature>